<reference evidence="1 2" key="1">
    <citation type="submission" date="2020-08" db="EMBL/GenBank/DDBJ databases">
        <title>Genomic Encyclopedia of Type Strains, Phase IV (KMG-IV): sequencing the most valuable type-strain genomes for metagenomic binning, comparative biology and taxonomic classification.</title>
        <authorList>
            <person name="Goeker M."/>
        </authorList>
    </citation>
    <scope>NUCLEOTIDE SEQUENCE [LARGE SCALE GENOMIC DNA]</scope>
    <source>
        <strain evidence="1 2">DSM 29568</strain>
    </source>
</reference>
<evidence type="ECO:0000313" key="2">
    <source>
        <dbReference type="Proteomes" id="UP000553034"/>
    </source>
</evidence>
<keyword evidence="2" id="KW-1185">Reference proteome</keyword>
<organism evidence="1 2">
    <name type="scientific">Mesonia hippocampi</name>
    <dbReference type="NCBI Taxonomy" id="1628250"/>
    <lineage>
        <taxon>Bacteria</taxon>
        <taxon>Pseudomonadati</taxon>
        <taxon>Bacteroidota</taxon>
        <taxon>Flavobacteriia</taxon>
        <taxon>Flavobacteriales</taxon>
        <taxon>Flavobacteriaceae</taxon>
        <taxon>Mesonia</taxon>
    </lineage>
</organism>
<dbReference type="EMBL" id="JACIFO010000003">
    <property type="protein sequence ID" value="MBB4118657.1"/>
    <property type="molecule type" value="Genomic_DNA"/>
</dbReference>
<keyword evidence="1" id="KW-0449">Lipoprotein</keyword>
<proteinExistence type="predicted"/>
<dbReference type="InterPro" id="IPR019853">
    <property type="entry name" value="GldB-like"/>
</dbReference>
<name>A0A840EUU6_9FLAO</name>
<dbReference type="PROSITE" id="PS51257">
    <property type="entry name" value="PROKAR_LIPOPROTEIN"/>
    <property type="match status" value="1"/>
</dbReference>
<comment type="caution">
    <text evidence="1">The sequence shown here is derived from an EMBL/GenBank/DDBJ whole genome shotgun (WGS) entry which is preliminary data.</text>
</comment>
<dbReference type="Pfam" id="PF25594">
    <property type="entry name" value="GldB_lipo"/>
    <property type="match status" value="1"/>
</dbReference>
<accession>A0A840EUU6</accession>
<dbReference type="Proteomes" id="UP000553034">
    <property type="component" value="Unassembled WGS sequence"/>
</dbReference>
<evidence type="ECO:0000313" key="1">
    <source>
        <dbReference type="EMBL" id="MBB4118657.1"/>
    </source>
</evidence>
<dbReference type="RefSeq" id="WP_183476951.1">
    <property type="nucleotide sequence ID" value="NZ_JACIFO010000003.1"/>
</dbReference>
<gene>
    <name evidence="1" type="ORF">GGR32_000937</name>
</gene>
<dbReference type="NCBIfam" id="TIGR03514">
    <property type="entry name" value="GldB_lipo"/>
    <property type="match status" value="1"/>
</dbReference>
<protein>
    <submittedName>
        <fullName evidence="1">Gliding motility-associated lipoprotein GldB</fullName>
    </submittedName>
</protein>
<sequence length="319" mass="37120">MKYLVVFSFLLTFIACKKEDKVAREIAEIPIDFDVERFDIAFSEATPETLPELKKDFPFLFPAHFPDSVWVNRLSDTIQLELSNEVKKAYPNFVKEKNDLKVLFQHLTYYFPNFKTPTVTTLTSDVDFKNKVMVTPDKLLIALDNYLGENHHFYVGIPAYIKSGMNKESLLVDVAGAYAAEFTPKATKRSFLASMVYYGKLLYLKDMLLPQTPDYLKIGYTDEQFAWAEANEDQIWRFFIEKEMLYDTDPKLKERFINLAPFSKFGLQLDNESPPQLGQYIGWQIVRQFTQKNTVSLPELLVLDEEALFKQSNFKPRKP</sequence>
<dbReference type="AlphaFoldDB" id="A0A840EUU6"/>